<organism evidence="3 4">
    <name type="scientific">Emericella nidulans (strain FGSC A4 / ATCC 38163 / CBS 112.46 / NRRL 194 / M139)</name>
    <name type="common">Aspergillus nidulans</name>
    <dbReference type="NCBI Taxonomy" id="227321"/>
    <lineage>
        <taxon>Eukaryota</taxon>
        <taxon>Fungi</taxon>
        <taxon>Dikarya</taxon>
        <taxon>Ascomycota</taxon>
        <taxon>Pezizomycotina</taxon>
        <taxon>Eurotiomycetes</taxon>
        <taxon>Eurotiomycetidae</taxon>
        <taxon>Eurotiales</taxon>
        <taxon>Aspergillaceae</taxon>
        <taxon>Aspergillus</taxon>
        <taxon>Aspergillus subgen. Nidulantes</taxon>
    </lineage>
</organism>
<sequence>MPPSPDLQGPSLRDDPVKGQIWVSKFTTSKPTQDTSRELLLSLIDQLNERNVPYDRPDSASLEFEWLGYRHDAKKDTPKPTSLSESEKFQKLNAETKGTLTILYIYGGTFALNTPSCYPRTTSFLAKETGAKVLMVHQRLAPQNPFPAALLDIFQAYLTLLAPPPNSPHAAVPPGSILLRLRRNGRSIVFHGHTVEPVMPAGIAVVSPATDLSASLPSFVSNAKTDIFQLPHETLPYLLPGYPTCQLWPTSPPRANLYCQPGMLAHPLASPAGSGDWTGCCPIWMASGQEQSIDAVLLIAQVAHSQGVSVTLQEYEAMPHTFFFTFRDAPQTKMVFAEWARAILGFAKGVRHPSSFCFIRAKGLIAQTRPAENLVPFTVSQAREMMWVKSQRHKLPAHFREGRSNL</sequence>
<evidence type="ECO:0000313" key="4">
    <source>
        <dbReference type="Proteomes" id="UP000000560"/>
    </source>
</evidence>
<reference evidence="4" key="2">
    <citation type="journal article" date="2009" name="Fungal Genet. Biol.">
        <title>The 2008 update of the Aspergillus nidulans genome annotation: a community effort.</title>
        <authorList>
            <person name="Wortman J.R."/>
            <person name="Gilsenan J.M."/>
            <person name="Joardar V."/>
            <person name="Deegan J."/>
            <person name="Clutterbuck J."/>
            <person name="Andersen M.R."/>
            <person name="Archer D."/>
            <person name="Bencina M."/>
            <person name="Braus G."/>
            <person name="Coutinho P."/>
            <person name="von Dohren H."/>
            <person name="Doonan J."/>
            <person name="Driessen A.J."/>
            <person name="Durek P."/>
            <person name="Espeso E."/>
            <person name="Fekete E."/>
            <person name="Flipphi M."/>
            <person name="Estrada C.G."/>
            <person name="Geysens S."/>
            <person name="Goldman G."/>
            <person name="de Groot P.W."/>
            <person name="Hansen K."/>
            <person name="Harris S.D."/>
            <person name="Heinekamp T."/>
            <person name="Helmstaedt K."/>
            <person name="Henrissat B."/>
            <person name="Hofmann G."/>
            <person name="Homan T."/>
            <person name="Horio T."/>
            <person name="Horiuchi H."/>
            <person name="James S."/>
            <person name="Jones M."/>
            <person name="Karaffa L."/>
            <person name="Karanyi Z."/>
            <person name="Kato M."/>
            <person name="Keller N."/>
            <person name="Kelly D.E."/>
            <person name="Kiel J.A."/>
            <person name="Kim J.M."/>
            <person name="van der Klei I.J."/>
            <person name="Klis F.M."/>
            <person name="Kovalchuk A."/>
            <person name="Krasevec N."/>
            <person name="Kubicek C.P."/>
            <person name="Liu B."/>
            <person name="Maccabe A."/>
            <person name="Meyer V."/>
            <person name="Mirabito P."/>
            <person name="Miskei M."/>
            <person name="Mos M."/>
            <person name="Mullins J."/>
            <person name="Nelson D.R."/>
            <person name="Nielsen J."/>
            <person name="Oakley B.R."/>
            <person name="Osmani S.A."/>
            <person name="Pakula T."/>
            <person name="Paszewski A."/>
            <person name="Paulsen I."/>
            <person name="Pilsyk S."/>
            <person name="Pocsi I."/>
            <person name="Punt P.J."/>
            <person name="Ram A.F."/>
            <person name="Ren Q."/>
            <person name="Robellet X."/>
            <person name="Robson G."/>
            <person name="Seiboth B."/>
            <person name="van Solingen P."/>
            <person name="Specht T."/>
            <person name="Sun J."/>
            <person name="Taheri-Talesh N."/>
            <person name="Takeshita N."/>
            <person name="Ussery D."/>
            <person name="vanKuyk P.A."/>
            <person name="Visser H."/>
            <person name="van de Vondervoort P.J."/>
            <person name="de Vries R.P."/>
            <person name="Walton J."/>
            <person name="Xiang X."/>
            <person name="Xiong Y."/>
            <person name="Zeng A.P."/>
            <person name="Brandt B.W."/>
            <person name="Cornell M.J."/>
            <person name="van den Hondel C.A."/>
            <person name="Visser J."/>
            <person name="Oliver S.G."/>
            <person name="Turner G."/>
        </authorList>
    </citation>
    <scope>GENOME REANNOTATION</scope>
    <source>
        <strain evidence="4">FGSC A4 / ATCC 38163 / CBS 112.46 / NRRL 194 / M139</strain>
    </source>
</reference>
<dbReference type="KEGG" id="ani:ANIA_03885"/>
<dbReference type="eggNOG" id="KOG1515">
    <property type="taxonomic scope" value="Eukaryota"/>
</dbReference>
<evidence type="ECO:0000259" key="2">
    <source>
        <dbReference type="Pfam" id="PF07859"/>
    </source>
</evidence>
<keyword evidence="1" id="KW-0378">Hydrolase</keyword>
<dbReference type="VEuPathDB" id="FungiDB:AN3885"/>
<dbReference type="InParanoid" id="Q5B6E5"/>
<proteinExistence type="predicted"/>
<dbReference type="Proteomes" id="UP000000560">
    <property type="component" value="Chromosome II"/>
</dbReference>
<gene>
    <name evidence="3" type="ORF">ANIA_03885</name>
</gene>
<dbReference type="InterPro" id="IPR029058">
    <property type="entry name" value="AB_hydrolase_fold"/>
</dbReference>
<evidence type="ECO:0000256" key="1">
    <source>
        <dbReference type="ARBA" id="ARBA00022801"/>
    </source>
</evidence>
<name>Q5B6E5_EMENI</name>
<dbReference type="InterPro" id="IPR050300">
    <property type="entry name" value="GDXG_lipolytic_enzyme"/>
</dbReference>
<reference evidence="4" key="1">
    <citation type="journal article" date="2005" name="Nature">
        <title>Sequencing of Aspergillus nidulans and comparative analysis with A. fumigatus and A. oryzae.</title>
        <authorList>
            <person name="Galagan J.E."/>
            <person name="Calvo S.E."/>
            <person name="Cuomo C."/>
            <person name="Ma L.J."/>
            <person name="Wortman J.R."/>
            <person name="Batzoglou S."/>
            <person name="Lee S.I."/>
            <person name="Basturkmen M."/>
            <person name="Spevak C.C."/>
            <person name="Clutterbuck J."/>
            <person name="Kapitonov V."/>
            <person name="Jurka J."/>
            <person name="Scazzocchio C."/>
            <person name="Farman M."/>
            <person name="Butler J."/>
            <person name="Purcell S."/>
            <person name="Harris S."/>
            <person name="Braus G.H."/>
            <person name="Draht O."/>
            <person name="Busch S."/>
            <person name="D'Enfert C."/>
            <person name="Bouchier C."/>
            <person name="Goldman G.H."/>
            <person name="Bell-Pedersen D."/>
            <person name="Griffiths-Jones S."/>
            <person name="Doonan J.H."/>
            <person name="Yu J."/>
            <person name="Vienken K."/>
            <person name="Pain A."/>
            <person name="Freitag M."/>
            <person name="Selker E.U."/>
            <person name="Archer D.B."/>
            <person name="Penalva M.A."/>
            <person name="Oakley B.R."/>
            <person name="Momany M."/>
            <person name="Tanaka T."/>
            <person name="Kumagai T."/>
            <person name="Asai K."/>
            <person name="Machida M."/>
            <person name="Nierman W.C."/>
            <person name="Denning D.W."/>
            <person name="Caddick M."/>
            <person name="Hynes M."/>
            <person name="Paoletti M."/>
            <person name="Fischer R."/>
            <person name="Miller B."/>
            <person name="Dyer P."/>
            <person name="Sachs M.S."/>
            <person name="Osmani S.A."/>
            <person name="Birren B.W."/>
        </authorList>
    </citation>
    <scope>NUCLEOTIDE SEQUENCE [LARGE SCALE GENOMIC DNA]</scope>
    <source>
        <strain evidence="4">FGSC A4 / ATCC 38163 / CBS 112.46 / NRRL 194 / M139</strain>
    </source>
</reference>
<dbReference type="STRING" id="227321.Q5B6E5"/>
<dbReference type="OMA" id="PACMPGH"/>
<dbReference type="GeneID" id="2873308"/>
<dbReference type="GO" id="GO:0016787">
    <property type="term" value="F:hydrolase activity"/>
    <property type="evidence" value="ECO:0007669"/>
    <property type="project" value="UniProtKB-KW"/>
</dbReference>
<dbReference type="RefSeq" id="XP_661489.1">
    <property type="nucleotide sequence ID" value="XM_656397.1"/>
</dbReference>
<dbReference type="EMBL" id="BN001302">
    <property type="protein sequence ID" value="CBF75169.1"/>
    <property type="molecule type" value="Genomic_DNA"/>
</dbReference>
<dbReference type="InterPro" id="IPR013094">
    <property type="entry name" value="AB_hydrolase_3"/>
</dbReference>
<keyword evidence="4" id="KW-1185">Reference proteome</keyword>
<dbReference type="PANTHER" id="PTHR48081">
    <property type="entry name" value="AB HYDROLASE SUPERFAMILY PROTEIN C4A8.06C"/>
    <property type="match status" value="1"/>
</dbReference>
<dbReference type="HOGENOM" id="CLU_027519_0_0_1"/>
<dbReference type="AlphaFoldDB" id="Q5B6E5"/>
<dbReference type="Pfam" id="PF07859">
    <property type="entry name" value="Abhydrolase_3"/>
    <property type="match status" value="1"/>
</dbReference>
<dbReference type="OrthoDB" id="5354320at2759"/>
<accession>C8V6C3</accession>
<feature type="domain" description="Alpha/beta hydrolase fold-3" evidence="2">
    <location>
        <begin position="102"/>
        <end position="323"/>
    </location>
</feature>
<dbReference type="SUPFAM" id="SSF53474">
    <property type="entry name" value="alpha/beta-Hydrolases"/>
    <property type="match status" value="1"/>
</dbReference>
<protein>
    <recommendedName>
        <fullName evidence="2">Alpha/beta hydrolase fold-3 domain-containing protein</fullName>
    </recommendedName>
</protein>
<accession>Q5B6E5</accession>
<dbReference type="Gene3D" id="3.40.50.1820">
    <property type="entry name" value="alpha/beta hydrolase"/>
    <property type="match status" value="2"/>
</dbReference>
<dbReference type="PANTHER" id="PTHR48081:SF7">
    <property type="entry name" value="ALPHA_BETA HYDROLASE FOLD-3 DOMAIN-CONTAINING PROTEIN"/>
    <property type="match status" value="1"/>
</dbReference>
<evidence type="ECO:0000313" key="3">
    <source>
        <dbReference type="EMBL" id="CBF75169.1"/>
    </source>
</evidence>